<evidence type="ECO:0000256" key="1">
    <source>
        <dbReference type="ARBA" id="ARBA00006738"/>
    </source>
</evidence>
<dbReference type="InterPro" id="IPR003509">
    <property type="entry name" value="UPF0102_YraN-like"/>
</dbReference>
<dbReference type="PANTHER" id="PTHR34039">
    <property type="entry name" value="UPF0102 PROTEIN YRAN"/>
    <property type="match status" value="1"/>
</dbReference>
<dbReference type="Gene3D" id="3.40.1350.10">
    <property type="match status" value="1"/>
</dbReference>
<dbReference type="InterPro" id="IPR011335">
    <property type="entry name" value="Restrct_endonuc-II-like"/>
</dbReference>
<protein>
    <submittedName>
        <fullName evidence="2">Uncharacterized protein</fullName>
    </submittedName>
</protein>
<comment type="caution">
    <text evidence="2">The sequence shown here is derived from an EMBL/GenBank/DDBJ whole genome shotgun (WGS) entry which is preliminary data.</text>
</comment>
<name>A0A365UCV3_9RHOB</name>
<dbReference type="GO" id="GO:0003676">
    <property type="term" value="F:nucleic acid binding"/>
    <property type="evidence" value="ECO:0007669"/>
    <property type="project" value="InterPro"/>
</dbReference>
<evidence type="ECO:0000313" key="3">
    <source>
        <dbReference type="Proteomes" id="UP000253370"/>
    </source>
</evidence>
<dbReference type="InterPro" id="IPR011856">
    <property type="entry name" value="tRNA_endonuc-like_dom_sf"/>
</dbReference>
<dbReference type="PANTHER" id="PTHR34039:SF1">
    <property type="entry name" value="UPF0102 PROTEIN YRAN"/>
    <property type="match status" value="1"/>
</dbReference>
<dbReference type="Proteomes" id="UP000253370">
    <property type="component" value="Unassembled WGS sequence"/>
</dbReference>
<sequence>MAAEAAAPSCAAGQARRRGRVAALSGRAAEAAVARHYRRSGRSIAAERWRGTAGEIDLVVREGARVVFVEVKAAASFEVAALRLGRRQMDRLCAAAEEFVAGEPAGLLTEMRFDLALVNRAGEVRVIGNAFGSDW</sequence>
<dbReference type="OrthoDB" id="9812968at2"/>
<organism evidence="2 3">
    <name type="scientific">Rhodosalinus halophilus</name>
    <dbReference type="NCBI Taxonomy" id="2259333"/>
    <lineage>
        <taxon>Bacteria</taxon>
        <taxon>Pseudomonadati</taxon>
        <taxon>Pseudomonadota</taxon>
        <taxon>Alphaproteobacteria</taxon>
        <taxon>Rhodobacterales</taxon>
        <taxon>Paracoccaceae</taxon>
        <taxon>Rhodosalinus</taxon>
    </lineage>
</organism>
<dbReference type="EMBL" id="QNTQ01000002">
    <property type="protein sequence ID" value="RBI87229.1"/>
    <property type="molecule type" value="Genomic_DNA"/>
</dbReference>
<evidence type="ECO:0000313" key="2">
    <source>
        <dbReference type="EMBL" id="RBI87229.1"/>
    </source>
</evidence>
<accession>A0A365UCV3</accession>
<proteinExistence type="inferred from homology"/>
<reference evidence="2 3" key="1">
    <citation type="submission" date="2018-07" db="EMBL/GenBank/DDBJ databases">
        <title>Rhodosalinus sp. strain E84T genomic sequence and assembly.</title>
        <authorList>
            <person name="Liu Z.-W."/>
            <person name="Lu D.-C."/>
        </authorList>
    </citation>
    <scope>NUCLEOTIDE SEQUENCE [LARGE SCALE GENOMIC DNA]</scope>
    <source>
        <strain evidence="2 3">E84</strain>
    </source>
</reference>
<keyword evidence="3" id="KW-1185">Reference proteome</keyword>
<dbReference type="AlphaFoldDB" id="A0A365UCV3"/>
<comment type="similarity">
    <text evidence="1">Belongs to the UPF0102 family.</text>
</comment>
<dbReference type="SUPFAM" id="SSF52980">
    <property type="entry name" value="Restriction endonuclease-like"/>
    <property type="match status" value="1"/>
</dbReference>
<dbReference type="Pfam" id="PF02021">
    <property type="entry name" value="UPF0102"/>
    <property type="match status" value="1"/>
</dbReference>
<gene>
    <name evidence="2" type="ORF">DRV85_03345</name>
</gene>